<dbReference type="Proteomes" id="UP000313231">
    <property type="component" value="Unassembled WGS sequence"/>
</dbReference>
<dbReference type="InterPro" id="IPR032466">
    <property type="entry name" value="Metal_Hydrolase"/>
</dbReference>
<keyword evidence="3" id="KW-1185">Reference proteome</keyword>
<proteinExistence type="predicted"/>
<dbReference type="OrthoDB" id="3238066at2"/>
<keyword evidence="2" id="KW-0378">Hydrolase</keyword>
<dbReference type="Gene3D" id="3.20.20.140">
    <property type="entry name" value="Metal-dependent hydrolases"/>
    <property type="match status" value="1"/>
</dbReference>
<evidence type="ECO:0000259" key="1">
    <source>
        <dbReference type="Pfam" id="PF07969"/>
    </source>
</evidence>
<dbReference type="Gene3D" id="3.10.310.70">
    <property type="match status" value="1"/>
</dbReference>
<dbReference type="SUPFAM" id="SSF51556">
    <property type="entry name" value="Metallo-dependent hydrolases"/>
    <property type="match status" value="1"/>
</dbReference>
<dbReference type="InterPro" id="IPR013108">
    <property type="entry name" value="Amidohydro_3"/>
</dbReference>
<dbReference type="SUPFAM" id="SSF51338">
    <property type="entry name" value="Composite domain of metallo-dependent hydrolases"/>
    <property type="match status" value="1"/>
</dbReference>
<protein>
    <submittedName>
        <fullName evidence="2">Amidohydrolase</fullName>
    </submittedName>
</protein>
<accession>A0A5C4VZ30</accession>
<evidence type="ECO:0000313" key="3">
    <source>
        <dbReference type="Proteomes" id="UP000313231"/>
    </source>
</evidence>
<reference evidence="2 3" key="1">
    <citation type="journal article" date="2016" name="Int. J. Syst. Evol. Microbiol.">
        <title>Nocardioides albidus sp. nov., an actinobacterium isolated from garden soil.</title>
        <authorList>
            <person name="Singh H."/>
            <person name="Du J."/>
            <person name="Trinh H."/>
            <person name="Won K."/>
            <person name="Yang J.E."/>
            <person name="Yin C."/>
            <person name="Kook M."/>
            <person name="Yi T.H."/>
        </authorList>
    </citation>
    <scope>NUCLEOTIDE SEQUENCE [LARGE SCALE GENOMIC DNA]</scope>
    <source>
        <strain evidence="2 3">CCTCC AB 2015297</strain>
    </source>
</reference>
<sequence length="546" mass="57327">MTTPTTSTETLLLRGGRVFTADPDRPWAESVLVVDGQIHALDAPAPEGATVVDLDGAFVLPGFVDAHTHLVEMGAAAGEVALVDAADIGEIQARVAAAAAEGRERVIGNGWLYPALGGRQPHRALLDAVVPDVPVYLQANDLHSTWVNSAALRELGIDAHTPDPVGGTIERDENGEATGLLSEMAALGLARSFLAGQVTDADRDAWLRTACARYLADGVTTVVDMGVEAHDLAAFERALAAGDLPLRIVGHWLIKPAATAAENLAQVEAAIEHARRLDGDRLRVTGIKIMADGVIDSCTASMAKPYADGSNAAPIWDREALTPVVVAADAAGLQIAIHAIGDEASAIALDALEEAIRVNGPRERRHRMEHLEVVSTDGIARLARLGVVASMQPVHADPAIQDNWRAMLGDERVERGYPWREITDAGGVLAFGTDAPTAPHPPLPNMYVATTRRSALVEGLPANTPHLAVPLAEALTHATRDAAYASRLEGVVGTIAPGMSADLVVLDSDPFATAPEDLLTTQVLRTFVAGVAQGDSQRAEGSSVRV</sequence>
<dbReference type="AlphaFoldDB" id="A0A5C4VZ30"/>
<dbReference type="Gene3D" id="2.30.40.10">
    <property type="entry name" value="Urease, subunit C, domain 1"/>
    <property type="match status" value="1"/>
</dbReference>
<dbReference type="InterPro" id="IPR033932">
    <property type="entry name" value="YtcJ-like"/>
</dbReference>
<gene>
    <name evidence="2" type="ORF">FHP29_09420</name>
</gene>
<dbReference type="InterPro" id="IPR011059">
    <property type="entry name" value="Metal-dep_hydrolase_composite"/>
</dbReference>
<dbReference type="CDD" id="cd01300">
    <property type="entry name" value="YtcJ_like"/>
    <property type="match status" value="1"/>
</dbReference>
<dbReference type="EMBL" id="VDMP01000022">
    <property type="protein sequence ID" value="TNM41207.1"/>
    <property type="molecule type" value="Genomic_DNA"/>
</dbReference>
<name>A0A5C4VZ30_9ACTN</name>
<feature type="domain" description="Amidohydrolase 3" evidence="1">
    <location>
        <begin position="51"/>
        <end position="531"/>
    </location>
</feature>
<dbReference type="Pfam" id="PF07969">
    <property type="entry name" value="Amidohydro_3"/>
    <property type="match status" value="1"/>
</dbReference>
<dbReference type="GO" id="GO:0016810">
    <property type="term" value="F:hydrolase activity, acting on carbon-nitrogen (but not peptide) bonds"/>
    <property type="evidence" value="ECO:0007669"/>
    <property type="project" value="InterPro"/>
</dbReference>
<dbReference type="RefSeq" id="WP_139622602.1">
    <property type="nucleotide sequence ID" value="NZ_VDMP01000022.1"/>
</dbReference>
<evidence type="ECO:0000313" key="2">
    <source>
        <dbReference type="EMBL" id="TNM41207.1"/>
    </source>
</evidence>
<comment type="caution">
    <text evidence="2">The sequence shown here is derived from an EMBL/GenBank/DDBJ whole genome shotgun (WGS) entry which is preliminary data.</text>
</comment>
<organism evidence="2 3">
    <name type="scientific">Nocardioides albidus</name>
    <dbReference type="NCBI Taxonomy" id="1517589"/>
    <lineage>
        <taxon>Bacteria</taxon>
        <taxon>Bacillati</taxon>
        <taxon>Actinomycetota</taxon>
        <taxon>Actinomycetes</taxon>
        <taxon>Propionibacteriales</taxon>
        <taxon>Nocardioidaceae</taxon>
        <taxon>Nocardioides</taxon>
    </lineage>
</organism>
<dbReference type="PANTHER" id="PTHR22642:SF20">
    <property type="entry name" value="AMIDOHYDROLASE 3 DOMAIN-CONTAINING PROTEIN"/>
    <property type="match status" value="1"/>
</dbReference>
<dbReference type="PANTHER" id="PTHR22642">
    <property type="entry name" value="IMIDAZOLONEPROPIONASE"/>
    <property type="match status" value="1"/>
</dbReference>